<dbReference type="PROSITE" id="PS51257">
    <property type="entry name" value="PROKAR_LIPOPROTEIN"/>
    <property type="match status" value="1"/>
</dbReference>
<protein>
    <recommendedName>
        <fullName evidence="4">Big-1 domain-containing protein</fullName>
    </recommendedName>
</protein>
<dbReference type="InterPro" id="IPR008964">
    <property type="entry name" value="Invasin/intimin_cell_adhesion"/>
</dbReference>
<evidence type="ECO:0000313" key="3">
    <source>
        <dbReference type="Proteomes" id="UP000569951"/>
    </source>
</evidence>
<reference evidence="2 3" key="1">
    <citation type="submission" date="2020-08" db="EMBL/GenBank/DDBJ databases">
        <title>Genomic Encyclopedia of Type Strains, Phase IV (KMG-IV): sequencing the most valuable type-strain genomes for metagenomic binning, comparative biology and taxonomic classification.</title>
        <authorList>
            <person name="Goeker M."/>
        </authorList>
    </citation>
    <scope>NUCLEOTIDE SEQUENCE [LARGE SCALE GENOMIC DNA]</scope>
    <source>
        <strain evidence="2 3">DSM 21458</strain>
    </source>
</reference>
<name>A0A841I2E6_9DEIO</name>
<evidence type="ECO:0000313" key="2">
    <source>
        <dbReference type="EMBL" id="MBB6099991.1"/>
    </source>
</evidence>
<comment type="caution">
    <text evidence="2">The sequence shown here is derived from an EMBL/GenBank/DDBJ whole genome shotgun (WGS) entry which is preliminary data.</text>
</comment>
<organism evidence="2 3">
    <name type="scientific">Deinobacterium chartae</name>
    <dbReference type="NCBI Taxonomy" id="521158"/>
    <lineage>
        <taxon>Bacteria</taxon>
        <taxon>Thermotogati</taxon>
        <taxon>Deinococcota</taxon>
        <taxon>Deinococci</taxon>
        <taxon>Deinococcales</taxon>
        <taxon>Deinococcaceae</taxon>
        <taxon>Deinobacterium</taxon>
    </lineage>
</organism>
<dbReference type="RefSeq" id="WP_183988729.1">
    <property type="nucleotide sequence ID" value="NZ_JACHHG010000018.1"/>
</dbReference>
<evidence type="ECO:0008006" key="4">
    <source>
        <dbReference type="Google" id="ProtNLM"/>
    </source>
</evidence>
<sequence length="538" mass="55449">MKTPYAALVMLALLLGACGQPGSQQPTPVTPPVQTDKASATVTVTLPATPQGGLRPSYVPGTTRALRIRLGATDVTRAIGENEPGCTLAEGKITCSFTLAVAAGNTTLKVQALDASNRILAEAEKDVRIELGRNNPLKITLFGVPESVELTFDRLADVSEAGGVTLLDRGGEYHVGVALIDASGQIILDPGRPNDLLCSDNPAFVVSGSKGSFTLEAPEPVGEPQNVSLRVVSGESCASGKELKQLSVQVPKLQVDLRLSNTEPIAGDSILANASLLTARGRPLNIAGRNVVFGATGASVAQPSATTDSTGQVSVSVVTASTVGTGTVTATSSGVSATASFSSRPGQPNPALSTITLEPDSVRVRGTATLTVTLKDGNGNPITSEPEVRASVGSAVLTTQVGNVFTYSVTAPATPGIMNLQVSHASQTVGERNLEVTPYALRVLDGGVELPRNYTFNFASDVPKAFTVLEEQYTGAFIAESSNTDVATVQVSGNTLTVTPGTQAGLAQITVRDAHADPAYVQTVQFDVSVTTVTLEID</sequence>
<gene>
    <name evidence="2" type="ORF">HNR42_003452</name>
</gene>
<dbReference type="SUPFAM" id="SSF49373">
    <property type="entry name" value="Invasin/intimin cell-adhesion fragments"/>
    <property type="match status" value="2"/>
</dbReference>
<keyword evidence="1" id="KW-0732">Signal</keyword>
<keyword evidence="3" id="KW-1185">Reference proteome</keyword>
<dbReference type="EMBL" id="JACHHG010000018">
    <property type="protein sequence ID" value="MBB6099991.1"/>
    <property type="molecule type" value="Genomic_DNA"/>
</dbReference>
<dbReference type="InterPro" id="IPR013783">
    <property type="entry name" value="Ig-like_fold"/>
</dbReference>
<proteinExistence type="predicted"/>
<dbReference type="Proteomes" id="UP000569951">
    <property type="component" value="Unassembled WGS sequence"/>
</dbReference>
<dbReference type="Gene3D" id="2.60.40.10">
    <property type="entry name" value="Immunoglobulins"/>
    <property type="match status" value="2"/>
</dbReference>
<feature type="chain" id="PRO_5032411135" description="Big-1 domain-containing protein" evidence="1">
    <location>
        <begin position="24"/>
        <end position="538"/>
    </location>
</feature>
<evidence type="ECO:0000256" key="1">
    <source>
        <dbReference type="SAM" id="SignalP"/>
    </source>
</evidence>
<dbReference type="AlphaFoldDB" id="A0A841I2E6"/>
<accession>A0A841I2E6</accession>
<feature type="signal peptide" evidence="1">
    <location>
        <begin position="1"/>
        <end position="23"/>
    </location>
</feature>